<comment type="caution">
    <text evidence="3">The sequence shown here is derived from an EMBL/GenBank/DDBJ whole genome shotgun (WGS) entry which is preliminary data.</text>
</comment>
<gene>
    <name evidence="3" type="ORF">CEPIT_LOCUS10772</name>
</gene>
<dbReference type="AlphaFoldDB" id="A0AAV0D3Y2"/>
<evidence type="ECO:0000256" key="1">
    <source>
        <dbReference type="SAM" id="MobiDB-lite"/>
    </source>
</evidence>
<feature type="region of interest" description="Disordered" evidence="1">
    <location>
        <begin position="514"/>
        <end position="538"/>
    </location>
</feature>
<organism evidence="3 4">
    <name type="scientific">Cuscuta epithymum</name>
    <dbReference type="NCBI Taxonomy" id="186058"/>
    <lineage>
        <taxon>Eukaryota</taxon>
        <taxon>Viridiplantae</taxon>
        <taxon>Streptophyta</taxon>
        <taxon>Embryophyta</taxon>
        <taxon>Tracheophyta</taxon>
        <taxon>Spermatophyta</taxon>
        <taxon>Magnoliopsida</taxon>
        <taxon>eudicotyledons</taxon>
        <taxon>Gunneridae</taxon>
        <taxon>Pentapetalae</taxon>
        <taxon>asterids</taxon>
        <taxon>lamiids</taxon>
        <taxon>Solanales</taxon>
        <taxon>Convolvulaceae</taxon>
        <taxon>Cuscuteae</taxon>
        <taxon>Cuscuta</taxon>
        <taxon>Cuscuta subgen. Cuscuta</taxon>
    </lineage>
</organism>
<evidence type="ECO:0000313" key="3">
    <source>
        <dbReference type="EMBL" id="CAH9089131.1"/>
    </source>
</evidence>
<dbReference type="InterPro" id="IPR000313">
    <property type="entry name" value="PWWP_dom"/>
</dbReference>
<feature type="region of interest" description="Disordered" evidence="1">
    <location>
        <begin position="253"/>
        <end position="285"/>
    </location>
</feature>
<proteinExistence type="predicted"/>
<dbReference type="PANTHER" id="PTHR10688">
    <property type="entry name" value="PWWP DOMAIN-CONTAINING PROTEIN"/>
    <property type="match status" value="1"/>
</dbReference>
<keyword evidence="4" id="KW-1185">Reference proteome</keyword>
<protein>
    <recommendedName>
        <fullName evidence="2">PWWP domain-containing protein</fullName>
    </recommendedName>
</protein>
<feature type="region of interest" description="Disordered" evidence="1">
    <location>
        <begin position="564"/>
        <end position="583"/>
    </location>
</feature>
<feature type="domain" description="PWWP" evidence="2">
    <location>
        <begin position="95"/>
        <end position="130"/>
    </location>
</feature>
<dbReference type="Pfam" id="PF00855">
    <property type="entry name" value="PWWP"/>
    <property type="match status" value="1"/>
</dbReference>
<dbReference type="Proteomes" id="UP001152523">
    <property type="component" value="Unassembled WGS sequence"/>
</dbReference>
<sequence length="958" mass="105098">MESGSLIETLEDGCVEGESQRCDDKTLEKISALSPLSFKGTEKENMINFLDGNREESVRADEPEEIPEEGISLVVEVFGPLNGTRQNNQEHKFSVGDLVWVKTKPSLWWPGIISHSCDQTGSFLVKHFGNIISSRFPSSHLKPFIDCFAPMSQQTKSRSFLGAVEKAVVEIGHRVKQEMLCPCFPPPKDGTKRGKFGIFSASEFDPTEFLEAIRNQAVDTCPPGGIEFAVMKNCLSAFYYSLGHKHLSLHKLRPRNEGSDCNSDAKEEEGELNVGEGSKVKNEKNSFDLRERKKSKYLSYPYINRWDKRGSTSTNQEEETKPEDLEVETEKLGEQSARNLSTGRNPRRRCRSFKSIYSKLESVDHTSLPGMLKKLHFTALDCLYPLRSKRSASAMNFFYNFRKHLFFNLQQKQRLDGEKFSSVANQTGSESGKQNKTFEGVKVQKKRKKMVGGIVPEIRMIDRSPDLNGNTVRLSVENMEVIGPDTSKGKLELKRAKNKDTVVFEVPPHAVPTMVGPNAVQNDGLPITGPSPAVKPEPKKRMRKEKEPDFQNIQAAALLDLNGNSTGLPAQKKRRRSINSNTTSEFPGSALLLNFAPGHPLPSKESLIATFIKFGQVVETETQFLSDSCARIVFMQSCDAEGAYKSLEMGSLLGSIIASFVLVPPNSRGKSAKTPRPKKSAAGGAKLVLNFAPGHPTPSKDSLKETFSKWGPVVEPETHFISESRAQVVFEGSGYAEVACLGLQKSNPFGPSLASYCLTPNPPRRQRKGAAPDLGPSTAGGSTLLLSFFPGHPLPTKQSLVSSFAKFGPVLEPVTKFTSESTARVVFLRGGGAEAACKGLEKSNPFGPALATFREQSRPVAVAGINNSAAVVSNSRTQTNTVLRPMGSLNLQGPLPSSGRKAEGPDIIYMKKNLEMMRDVLDREGDSIEPEMKAKLESDIKAFLNKLNSMVGASSSSS</sequence>
<dbReference type="Gene3D" id="2.30.30.140">
    <property type="match status" value="1"/>
</dbReference>
<feature type="region of interest" description="Disordered" evidence="1">
    <location>
        <begin position="309"/>
        <end position="347"/>
    </location>
</feature>
<dbReference type="CDD" id="cd05162">
    <property type="entry name" value="PWWP"/>
    <property type="match status" value="1"/>
</dbReference>
<evidence type="ECO:0000259" key="2">
    <source>
        <dbReference type="PROSITE" id="PS50812"/>
    </source>
</evidence>
<feature type="compositionally biased region" description="Basic and acidic residues" evidence="1">
    <location>
        <begin position="318"/>
        <end position="333"/>
    </location>
</feature>
<reference evidence="3" key="1">
    <citation type="submission" date="2022-07" db="EMBL/GenBank/DDBJ databases">
        <authorList>
            <person name="Macas J."/>
            <person name="Novak P."/>
            <person name="Neumann P."/>
        </authorList>
    </citation>
    <scope>NUCLEOTIDE SEQUENCE</scope>
</reference>
<accession>A0AAV0D3Y2</accession>
<dbReference type="PANTHER" id="PTHR10688:SF6">
    <property type="entry name" value="SERINE_THREONINE-KINASE ATM"/>
    <property type="match status" value="1"/>
</dbReference>
<name>A0AAV0D3Y2_9ASTE</name>
<evidence type="ECO:0000313" key="4">
    <source>
        <dbReference type="Proteomes" id="UP001152523"/>
    </source>
</evidence>
<dbReference type="PROSITE" id="PS50812">
    <property type="entry name" value="PWWP"/>
    <property type="match status" value="1"/>
</dbReference>
<dbReference type="EMBL" id="CAMAPF010000061">
    <property type="protein sequence ID" value="CAH9089131.1"/>
    <property type="molecule type" value="Genomic_DNA"/>
</dbReference>
<dbReference type="SUPFAM" id="SSF63748">
    <property type="entry name" value="Tudor/PWWP/MBT"/>
    <property type="match status" value="1"/>
</dbReference>
<dbReference type="InterPro" id="IPR052657">
    <property type="entry name" value="PDP_family_Arabidopsis"/>
</dbReference>